<dbReference type="AlphaFoldDB" id="A0A8H3I4R6"/>
<dbReference type="Proteomes" id="UP000664534">
    <property type="component" value="Unassembled WGS sequence"/>
</dbReference>
<gene>
    <name evidence="1" type="ORF">IMSHALPRED_002284</name>
</gene>
<evidence type="ECO:0000313" key="1">
    <source>
        <dbReference type="EMBL" id="CAF9914932.1"/>
    </source>
</evidence>
<name>A0A8H3I4R6_9LECA</name>
<keyword evidence="2" id="KW-1185">Reference proteome</keyword>
<evidence type="ECO:0000313" key="2">
    <source>
        <dbReference type="Proteomes" id="UP000664534"/>
    </source>
</evidence>
<dbReference type="OrthoDB" id="5348404at2759"/>
<organism evidence="1 2">
    <name type="scientific">Imshaugia aleurites</name>
    <dbReference type="NCBI Taxonomy" id="172621"/>
    <lineage>
        <taxon>Eukaryota</taxon>
        <taxon>Fungi</taxon>
        <taxon>Dikarya</taxon>
        <taxon>Ascomycota</taxon>
        <taxon>Pezizomycotina</taxon>
        <taxon>Lecanoromycetes</taxon>
        <taxon>OSLEUM clade</taxon>
        <taxon>Lecanoromycetidae</taxon>
        <taxon>Lecanorales</taxon>
        <taxon>Lecanorineae</taxon>
        <taxon>Parmeliaceae</taxon>
        <taxon>Imshaugia</taxon>
    </lineage>
</organism>
<accession>A0A8H3I4R6</accession>
<protein>
    <submittedName>
        <fullName evidence="1">Uncharacterized protein</fullName>
    </submittedName>
</protein>
<comment type="caution">
    <text evidence="1">The sequence shown here is derived from an EMBL/GenBank/DDBJ whole genome shotgun (WGS) entry which is preliminary data.</text>
</comment>
<sequence>MDEVIARIDGMSTSAIRDELRQRRLNDSGYEPDIQNRLIASCARDFTAGWTMGDLLDTRSVPFNGEGRNPQELVGRHLKRLIGNANGTVTLELSDAADRQVLLKSSGEEVNDGFPHLPAVRVLYDNYIRESFCHSSGKESPHLIVEATMGLRRKYHGGPTFTVIGIKCEGMKTMKFFWPAGNPMGYVFVVAIRGVLLLEEMEKPIHEDILREELLLPESG</sequence>
<dbReference type="EMBL" id="CAJPDT010000014">
    <property type="protein sequence ID" value="CAF9914932.1"/>
    <property type="molecule type" value="Genomic_DNA"/>
</dbReference>
<reference evidence="1" key="1">
    <citation type="submission" date="2021-03" db="EMBL/GenBank/DDBJ databases">
        <authorList>
            <person name="Tagirdzhanova G."/>
        </authorList>
    </citation>
    <scope>NUCLEOTIDE SEQUENCE</scope>
</reference>
<proteinExistence type="predicted"/>